<comment type="caution">
    <text evidence="2">The sequence shown here is derived from an EMBL/GenBank/DDBJ whole genome shotgun (WGS) entry which is preliminary data.</text>
</comment>
<evidence type="ECO:0000256" key="1">
    <source>
        <dbReference type="SAM" id="MobiDB-lite"/>
    </source>
</evidence>
<feature type="compositionally biased region" description="Acidic residues" evidence="1">
    <location>
        <begin position="322"/>
        <end position="366"/>
    </location>
</feature>
<dbReference type="GeneID" id="95985326"/>
<feature type="region of interest" description="Disordered" evidence="1">
    <location>
        <begin position="271"/>
        <end position="295"/>
    </location>
</feature>
<feature type="compositionally biased region" description="Basic residues" evidence="1">
    <location>
        <begin position="375"/>
        <end position="397"/>
    </location>
</feature>
<accession>A0ABR3Q6L6</accession>
<feature type="region of interest" description="Disordered" evidence="1">
    <location>
        <begin position="70"/>
        <end position="119"/>
    </location>
</feature>
<feature type="region of interest" description="Disordered" evidence="1">
    <location>
        <begin position="18"/>
        <end position="49"/>
    </location>
</feature>
<dbReference type="EMBL" id="JBBXJM010000003">
    <property type="protein sequence ID" value="KAL1410277.1"/>
    <property type="molecule type" value="Genomic_DNA"/>
</dbReference>
<proteinExistence type="predicted"/>
<dbReference type="Proteomes" id="UP001565368">
    <property type="component" value="Unassembled WGS sequence"/>
</dbReference>
<organism evidence="2 3">
    <name type="scientific">Vanrija albida</name>
    <dbReference type="NCBI Taxonomy" id="181172"/>
    <lineage>
        <taxon>Eukaryota</taxon>
        <taxon>Fungi</taxon>
        <taxon>Dikarya</taxon>
        <taxon>Basidiomycota</taxon>
        <taxon>Agaricomycotina</taxon>
        <taxon>Tremellomycetes</taxon>
        <taxon>Trichosporonales</taxon>
        <taxon>Trichosporonaceae</taxon>
        <taxon>Vanrija</taxon>
    </lineage>
</organism>
<feature type="compositionally biased region" description="Basic and acidic residues" evidence="1">
    <location>
        <begin position="398"/>
        <end position="408"/>
    </location>
</feature>
<feature type="region of interest" description="Disordered" evidence="1">
    <location>
        <begin position="227"/>
        <end position="254"/>
    </location>
</feature>
<reference evidence="2 3" key="1">
    <citation type="submission" date="2023-08" db="EMBL/GenBank/DDBJ databases">
        <title>Annotated Genome Sequence of Vanrija albida AlHP1.</title>
        <authorList>
            <person name="Herzog R."/>
        </authorList>
    </citation>
    <scope>NUCLEOTIDE SEQUENCE [LARGE SCALE GENOMIC DNA]</scope>
    <source>
        <strain evidence="2 3">AlHP1</strain>
    </source>
</reference>
<name>A0ABR3Q6L6_9TREE</name>
<feature type="compositionally biased region" description="Low complexity" evidence="1">
    <location>
        <begin position="159"/>
        <end position="171"/>
    </location>
</feature>
<gene>
    <name evidence="2" type="ORF">Q8F55_004283</name>
</gene>
<dbReference type="RefSeq" id="XP_069210221.1">
    <property type="nucleotide sequence ID" value="XM_069352803.1"/>
</dbReference>
<protein>
    <submittedName>
        <fullName evidence="2">Uncharacterized protein</fullName>
    </submittedName>
</protein>
<sequence>MDPPTPVPYPFNSMQNPLYDSYNPPHTPKGHRGAGVLFGSSPLSPRYSDLEPPPMLSAFKSFASSLLGGSGAGSLPRNDSGAALANIGDESTPAATLKPDACLPRSADADTSSFTPRRLPSWDSEAFKSSFGRLVDPPPLSPTALLPRRIVDAEPDHLSLGSSSTSSFASSAEGQGAVPSQALGFSSSYHPAPPTFKLFQPTFGNRQQQQLADLYDDVTAVTAAYQDEGAFKESSPTPTASDGGVEESGDSVATDTAVVSHLPWIRPVNFLSPHAPPPSESEYSMPSITPISRSPSLYQVPSASIEPFEEEAVRFDEEELRFDEEGDVVPFDNDEEEVVLFEEEEEQEQEEKEEQEEEQQEQEEQEGAAVEKPQSHKSKPKPINRKAAKKARSRKNRKIDEDYQHEIPESTESTDLVADDDEAGEQVARLNNKRTFKVALWE</sequence>
<evidence type="ECO:0000313" key="3">
    <source>
        <dbReference type="Proteomes" id="UP001565368"/>
    </source>
</evidence>
<evidence type="ECO:0000313" key="2">
    <source>
        <dbReference type="EMBL" id="KAL1410277.1"/>
    </source>
</evidence>
<feature type="region of interest" description="Disordered" evidence="1">
    <location>
        <begin position="322"/>
        <end position="419"/>
    </location>
</feature>
<feature type="region of interest" description="Disordered" evidence="1">
    <location>
        <begin position="156"/>
        <end position="186"/>
    </location>
</feature>
<keyword evidence="3" id="KW-1185">Reference proteome</keyword>